<evidence type="ECO:0000256" key="1">
    <source>
        <dbReference type="SAM" id="MobiDB-lite"/>
    </source>
</evidence>
<dbReference type="EMBL" id="RQTK01000665">
    <property type="protein sequence ID" value="RUS76409.1"/>
    <property type="molecule type" value="Genomic_DNA"/>
</dbReference>
<comment type="caution">
    <text evidence="2">The sequence shown here is derived from an EMBL/GenBank/DDBJ whole genome shotgun (WGS) entry which is preliminary data.</text>
</comment>
<dbReference type="Proteomes" id="UP000271974">
    <property type="component" value="Unassembled WGS sequence"/>
</dbReference>
<keyword evidence="3" id="KW-1185">Reference proteome</keyword>
<feature type="compositionally biased region" description="Basic residues" evidence="1">
    <location>
        <begin position="80"/>
        <end position="97"/>
    </location>
</feature>
<evidence type="ECO:0000313" key="2">
    <source>
        <dbReference type="EMBL" id="RUS76409.1"/>
    </source>
</evidence>
<name>A0A433T492_ELYCH</name>
<accession>A0A433T492</accession>
<organism evidence="2 3">
    <name type="scientific">Elysia chlorotica</name>
    <name type="common">Eastern emerald elysia</name>
    <name type="synonym">Sea slug</name>
    <dbReference type="NCBI Taxonomy" id="188477"/>
    <lineage>
        <taxon>Eukaryota</taxon>
        <taxon>Metazoa</taxon>
        <taxon>Spiralia</taxon>
        <taxon>Lophotrochozoa</taxon>
        <taxon>Mollusca</taxon>
        <taxon>Gastropoda</taxon>
        <taxon>Heterobranchia</taxon>
        <taxon>Euthyneura</taxon>
        <taxon>Panpulmonata</taxon>
        <taxon>Sacoglossa</taxon>
        <taxon>Placobranchoidea</taxon>
        <taxon>Plakobranchidae</taxon>
        <taxon>Elysia</taxon>
    </lineage>
</organism>
<proteinExistence type="predicted"/>
<feature type="region of interest" description="Disordered" evidence="1">
    <location>
        <begin position="77"/>
        <end position="99"/>
    </location>
</feature>
<evidence type="ECO:0000313" key="3">
    <source>
        <dbReference type="Proteomes" id="UP000271974"/>
    </source>
</evidence>
<sequence>MSKRVYEGDAGRSGCHEPMITECPLSVRAPIICPKALMCLGLTAWTLGRLAVWPHGIDPPRANPGRYLEAISVTPNATSHKPHATRHTPHATSHKPSKVGSLNEHRWCKNCKPSLELDARNAVGCVQGVHWTQHWTLLDINETLSWTTESGRLDIAVHGTVNQNVGFSREHNSLGFGEFDEFSLVHRVGRREKRGDRQKDGYADGYWEIENNMWRKLKNSLFIENMGLLRAAAELRLPVQVVEEMLVVEAIESETVRCLMVNLGVALNSN</sequence>
<protein>
    <submittedName>
        <fullName evidence="2">Uncharacterized protein</fullName>
    </submittedName>
</protein>
<reference evidence="2 3" key="1">
    <citation type="submission" date="2019-01" db="EMBL/GenBank/DDBJ databases">
        <title>A draft genome assembly of the solar-powered sea slug Elysia chlorotica.</title>
        <authorList>
            <person name="Cai H."/>
            <person name="Li Q."/>
            <person name="Fang X."/>
            <person name="Li J."/>
            <person name="Curtis N.E."/>
            <person name="Altenburger A."/>
            <person name="Shibata T."/>
            <person name="Feng M."/>
            <person name="Maeda T."/>
            <person name="Schwartz J.A."/>
            <person name="Shigenobu S."/>
            <person name="Lundholm N."/>
            <person name="Nishiyama T."/>
            <person name="Yang H."/>
            <person name="Hasebe M."/>
            <person name="Li S."/>
            <person name="Pierce S.K."/>
            <person name="Wang J."/>
        </authorList>
    </citation>
    <scope>NUCLEOTIDE SEQUENCE [LARGE SCALE GENOMIC DNA]</scope>
    <source>
        <strain evidence="2">EC2010</strain>
        <tissue evidence="2">Whole organism of an adult</tissue>
    </source>
</reference>
<dbReference type="AlphaFoldDB" id="A0A433T492"/>
<gene>
    <name evidence="2" type="ORF">EGW08_015839</name>
</gene>